<keyword evidence="2 3" id="KW-0175">Coiled coil</keyword>
<dbReference type="PANTHER" id="PTHR12768:SF4">
    <property type="entry name" value="BECLIN-1"/>
    <property type="match status" value="1"/>
</dbReference>
<evidence type="ECO:0000256" key="3">
    <source>
        <dbReference type="SAM" id="Coils"/>
    </source>
</evidence>
<dbReference type="AlphaFoldDB" id="A0A2K3NV50"/>
<name>A0A2K3NV50_TRIPR</name>
<dbReference type="GO" id="GO:0034271">
    <property type="term" value="C:phosphatidylinositol 3-kinase complex, class III, type I"/>
    <property type="evidence" value="ECO:0007669"/>
    <property type="project" value="TreeGrafter"/>
</dbReference>
<dbReference type="EMBL" id="ASHM01001558">
    <property type="protein sequence ID" value="PNY06883.1"/>
    <property type="molecule type" value="Genomic_DNA"/>
</dbReference>
<dbReference type="Gene3D" id="6.10.250.3110">
    <property type="match status" value="1"/>
</dbReference>
<evidence type="ECO:0000313" key="7">
    <source>
        <dbReference type="EMBL" id="PNY06883.1"/>
    </source>
</evidence>
<dbReference type="GO" id="GO:0000045">
    <property type="term" value="P:autophagosome assembly"/>
    <property type="evidence" value="ECO:0007669"/>
    <property type="project" value="TreeGrafter"/>
</dbReference>
<dbReference type="InterPro" id="IPR041691">
    <property type="entry name" value="Atg6/beclin_CC"/>
</dbReference>
<gene>
    <name evidence="7" type="ORF">L195_g003364</name>
</gene>
<reference evidence="7 8" key="1">
    <citation type="journal article" date="2014" name="Am. J. Bot.">
        <title>Genome assembly and annotation for red clover (Trifolium pratense; Fabaceae).</title>
        <authorList>
            <person name="Istvanek J."/>
            <person name="Jaros M."/>
            <person name="Krenek A."/>
            <person name="Repkova J."/>
        </authorList>
    </citation>
    <scope>NUCLEOTIDE SEQUENCE [LARGE SCALE GENOMIC DNA]</scope>
    <source>
        <strain evidence="8">cv. Tatra</strain>
        <tissue evidence="7">Young leaves</tissue>
    </source>
</reference>
<comment type="similarity">
    <text evidence="1">Belongs to the beclin family.</text>
</comment>
<dbReference type="Pfam" id="PF04111">
    <property type="entry name" value="APG6"/>
    <property type="match status" value="1"/>
</dbReference>
<evidence type="ECO:0000256" key="1">
    <source>
        <dbReference type="ARBA" id="ARBA00005965"/>
    </source>
</evidence>
<dbReference type="GO" id="GO:0000407">
    <property type="term" value="C:phagophore assembly site"/>
    <property type="evidence" value="ECO:0007669"/>
    <property type="project" value="TreeGrafter"/>
</dbReference>
<evidence type="ECO:0000256" key="2">
    <source>
        <dbReference type="ARBA" id="ARBA00023054"/>
    </source>
</evidence>
<dbReference type="GO" id="GO:0045324">
    <property type="term" value="P:late endosome to vacuole transport"/>
    <property type="evidence" value="ECO:0007669"/>
    <property type="project" value="TreeGrafter"/>
</dbReference>
<evidence type="ECO:0000259" key="6">
    <source>
        <dbReference type="Pfam" id="PF17675"/>
    </source>
</evidence>
<dbReference type="Gene3D" id="1.10.418.40">
    <property type="entry name" value="Autophagy protein 6/Beclin 1"/>
    <property type="match status" value="1"/>
</dbReference>
<proteinExistence type="inferred from homology"/>
<feature type="region of interest" description="Disordered" evidence="4">
    <location>
        <begin position="77"/>
        <end position="99"/>
    </location>
</feature>
<sequence length="536" mass="60946">MRDTKKGRSRSLPVDPNVPRWVCQNCRNPLCIVGVDSYADKFFNDPSRSGMQGSSMHGASSVMSTTKMDNSYVVLPKQRPQAQGVPPRPRGDTSQPGKTMEESFVVVYKSESASDGGGGNSSSPGVDHGGHMPPHNSGFNSTITVLTRAFEIATTQTQVEQPLCLDCMRVLSDKLDKEVEDVNRDIEAYEACLKRLEGEAKDVLSEADFLKEKLKIPNLSRAMTYFDLEATLSRGVVSRSVLLSIEEEERRLEAAIEESERQNAEVNAELKELELKSSRFKELEERYWHEFNNFQFQLISHQEERDAILAKIEVSQAHLELLKRTNVLNDAFPISHDGEFGTINNFRLGRLPKIPVEWDEINAAWGQACLLLHTMCQYFRPKFQYRIKIIPMGSYPRITDTSKSTYELFGPVNLFWSTRYDKAMTLFLACLKDFAEFANSKDQENNIPPEKCFKLPYKIENDKVENYSITQSFNKQENWTKALKYTLCNLKWALYWFVGNTNFQPLSAMVSSHAEVPAVGSLYPKRGTDVKSESRN</sequence>
<dbReference type="FunFam" id="1.10.418.40:FF:000002">
    <property type="entry name" value="Beclin 1 protein"/>
    <property type="match status" value="1"/>
</dbReference>
<evidence type="ECO:0000256" key="4">
    <source>
        <dbReference type="SAM" id="MobiDB-lite"/>
    </source>
</evidence>
<dbReference type="STRING" id="57577.A0A2K3NV50"/>
<dbReference type="InterPro" id="IPR007243">
    <property type="entry name" value="Atg6/Beclin"/>
</dbReference>
<accession>A0A2K3NV50</accession>
<dbReference type="PANTHER" id="PTHR12768">
    <property type="entry name" value="BECLIN 1"/>
    <property type="match status" value="1"/>
</dbReference>
<dbReference type="Proteomes" id="UP000236291">
    <property type="component" value="Unassembled WGS sequence"/>
</dbReference>
<dbReference type="GO" id="GO:0006995">
    <property type="term" value="P:cellular response to nitrogen starvation"/>
    <property type="evidence" value="ECO:0007669"/>
    <property type="project" value="TreeGrafter"/>
</dbReference>
<dbReference type="InterPro" id="IPR040455">
    <property type="entry name" value="Atg6_BARA"/>
</dbReference>
<comment type="caution">
    <text evidence="7">The sequence shown here is derived from an EMBL/GenBank/DDBJ whole genome shotgun (WGS) entry which is preliminary data.</text>
</comment>
<dbReference type="GO" id="GO:0030674">
    <property type="term" value="F:protein-macromolecule adaptor activity"/>
    <property type="evidence" value="ECO:0007669"/>
    <property type="project" value="TreeGrafter"/>
</dbReference>
<dbReference type="GO" id="GO:0034272">
    <property type="term" value="C:phosphatidylinositol 3-kinase complex, class III, type II"/>
    <property type="evidence" value="ECO:0007669"/>
    <property type="project" value="TreeGrafter"/>
</dbReference>
<feature type="domain" description="Atg6 BARA" evidence="5">
    <location>
        <begin position="322"/>
        <end position="497"/>
    </location>
</feature>
<feature type="domain" description="Atg6/beclin coiled-coil" evidence="6">
    <location>
        <begin position="162"/>
        <end position="319"/>
    </location>
</feature>
<feature type="coiled-coil region" evidence="3">
    <location>
        <begin position="242"/>
        <end position="286"/>
    </location>
</feature>
<evidence type="ECO:0000259" key="5">
    <source>
        <dbReference type="Pfam" id="PF04111"/>
    </source>
</evidence>
<dbReference type="GO" id="GO:0043548">
    <property type="term" value="F:phosphatidylinositol 3-kinase binding"/>
    <property type="evidence" value="ECO:0007669"/>
    <property type="project" value="TreeGrafter"/>
</dbReference>
<dbReference type="GO" id="GO:0000423">
    <property type="term" value="P:mitophagy"/>
    <property type="evidence" value="ECO:0007669"/>
    <property type="project" value="TreeGrafter"/>
</dbReference>
<feature type="coiled-coil region" evidence="3">
    <location>
        <begin position="172"/>
        <end position="213"/>
    </location>
</feature>
<dbReference type="InterPro" id="IPR038274">
    <property type="entry name" value="Atg6/Beclin_C_sf"/>
</dbReference>
<evidence type="ECO:0000313" key="8">
    <source>
        <dbReference type="Proteomes" id="UP000236291"/>
    </source>
</evidence>
<dbReference type="Pfam" id="PF17675">
    <property type="entry name" value="APG6_N"/>
    <property type="match status" value="1"/>
</dbReference>
<organism evidence="7 8">
    <name type="scientific">Trifolium pratense</name>
    <name type="common">Red clover</name>
    <dbReference type="NCBI Taxonomy" id="57577"/>
    <lineage>
        <taxon>Eukaryota</taxon>
        <taxon>Viridiplantae</taxon>
        <taxon>Streptophyta</taxon>
        <taxon>Embryophyta</taxon>
        <taxon>Tracheophyta</taxon>
        <taxon>Spermatophyta</taxon>
        <taxon>Magnoliopsida</taxon>
        <taxon>eudicotyledons</taxon>
        <taxon>Gunneridae</taxon>
        <taxon>Pentapetalae</taxon>
        <taxon>rosids</taxon>
        <taxon>fabids</taxon>
        <taxon>Fabales</taxon>
        <taxon>Fabaceae</taxon>
        <taxon>Papilionoideae</taxon>
        <taxon>50 kb inversion clade</taxon>
        <taxon>NPAAA clade</taxon>
        <taxon>Hologalegina</taxon>
        <taxon>IRL clade</taxon>
        <taxon>Trifolieae</taxon>
        <taxon>Trifolium</taxon>
    </lineage>
</organism>
<protein>
    <submittedName>
        <fullName evidence="7">Beclin 1 protein</fullName>
    </submittedName>
</protein>
<reference evidence="7 8" key="2">
    <citation type="journal article" date="2017" name="Front. Plant Sci.">
        <title>Gene Classification and Mining of Molecular Markers Useful in Red Clover (Trifolium pratense) Breeding.</title>
        <authorList>
            <person name="Istvanek J."/>
            <person name="Dluhosova J."/>
            <person name="Dluhos P."/>
            <person name="Patkova L."/>
            <person name="Nedelnik J."/>
            <person name="Repkova J."/>
        </authorList>
    </citation>
    <scope>NUCLEOTIDE SEQUENCE [LARGE SCALE GENOMIC DNA]</scope>
    <source>
        <strain evidence="8">cv. Tatra</strain>
        <tissue evidence="7">Young leaves</tissue>
    </source>
</reference>
<feature type="region of interest" description="Disordered" evidence="4">
    <location>
        <begin position="111"/>
        <end position="140"/>
    </location>
</feature>